<feature type="compositionally biased region" description="Polar residues" evidence="1">
    <location>
        <begin position="347"/>
        <end position="361"/>
    </location>
</feature>
<dbReference type="STRING" id="933852.A0A0C2X5R5"/>
<feature type="region of interest" description="Disordered" evidence="1">
    <location>
        <begin position="425"/>
        <end position="548"/>
    </location>
</feature>
<name>A0A0C2X5R5_SERVB</name>
<keyword evidence="3" id="KW-1185">Reference proteome</keyword>
<accession>A0A0C2X5R5</accession>
<dbReference type="HOGENOM" id="CLU_023462_0_0_1"/>
<dbReference type="Proteomes" id="UP000054097">
    <property type="component" value="Unassembled WGS sequence"/>
</dbReference>
<dbReference type="EMBL" id="KN824278">
    <property type="protein sequence ID" value="KIM33463.1"/>
    <property type="molecule type" value="Genomic_DNA"/>
</dbReference>
<feature type="compositionally biased region" description="Polar residues" evidence="1">
    <location>
        <begin position="56"/>
        <end position="67"/>
    </location>
</feature>
<organism evidence="2 3">
    <name type="scientific">Serendipita vermifera MAFF 305830</name>
    <dbReference type="NCBI Taxonomy" id="933852"/>
    <lineage>
        <taxon>Eukaryota</taxon>
        <taxon>Fungi</taxon>
        <taxon>Dikarya</taxon>
        <taxon>Basidiomycota</taxon>
        <taxon>Agaricomycotina</taxon>
        <taxon>Agaricomycetes</taxon>
        <taxon>Sebacinales</taxon>
        <taxon>Serendipitaceae</taxon>
        <taxon>Serendipita</taxon>
    </lineage>
</organism>
<feature type="compositionally biased region" description="Polar residues" evidence="1">
    <location>
        <begin position="505"/>
        <end position="518"/>
    </location>
</feature>
<evidence type="ECO:0000256" key="1">
    <source>
        <dbReference type="SAM" id="MobiDB-lite"/>
    </source>
</evidence>
<sequence>MLTLQHLPVTSTSFFSSPTASPATPNQTSSTSFPMTDSPSLHYRPRRSSRSPLNPGINTPPSTSSSYAAFPRFASPDMPTPSSQNLPLLSAAGSRLKFGENWNDQDGYGSSSFVPESLLVSALPAGRFVQTLRAAPRIIAQLIGFLRGSYEILSFCHSSKQLRTLIESLFENSDLVRDAFLTRTVSGYQPAPSPKASWLNRAIKIDLTDLELLLESNSVSLAVYPTHALRVLSSSQSSASSADAGENDNATERFQTLTLSHSRFVAYLRNRTAPQALQLASQDEDDGMMPSPDSSTGPELIFPSPLFYFQDVEAPVVPAYLPLPESSSKAKSLSKETGKSAGRLAKSKSTSSFRPSTADSEASQKKDSRLKRMSLKSRGKSNAVPPPPPSAMPAMPGLTVTPFDVGQFGTISHSAGHAMSRSFDERAISHSQSSIPPQPHTISHSYHSSYGRYTPPPTGHITPPGSSAGWTTPPPPISFGGKSTPPSTMSSRRRRTRQSFHIPESSGSSAIGLSQPVNRSMPVLPGNSPTPGAATPLGGPDQGPASGDIHSLSQVFRLTRAPIFRVFVPCSKLNRAIRQACMTQLHAASLVSHLRAGDLVCNLGYVPDTSVDDLASGNGTTESDAGGDCRGWMVFNGHELCPLTTQAAIPIRDPTFVLTTPHYFSHVLLAEENPRFEMAIPLMPIEKSQPYIFSLSREVRSVVAPRSKGAAAAAGDTESPRKHRINRFIWVARVECARWGTEWFIEAEGTKEGREYIERALDDARRGHEREWELVRERTGRGRVYVKRV</sequence>
<protein>
    <submittedName>
        <fullName evidence="2">Uncharacterized protein</fullName>
    </submittedName>
</protein>
<evidence type="ECO:0000313" key="2">
    <source>
        <dbReference type="EMBL" id="KIM33463.1"/>
    </source>
</evidence>
<proteinExistence type="predicted"/>
<feature type="compositionally biased region" description="Low complexity" evidence="1">
    <location>
        <begin position="13"/>
        <end position="42"/>
    </location>
</feature>
<reference evidence="3" key="2">
    <citation type="submission" date="2015-01" db="EMBL/GenBank/DDBJ databases">
        <title>Evolutionary Origins and Diversification of the Mycorrhizal Mutualists.</title>
        <authorList>
            <consortium name="DOE Joint Genome Institute"/>
            <consortium name="Mycorrhizal Genomics Consortium"/>
            <person name="Kohler A."/>
            <person name="Kuo A."/>
            <person name="Nagy L.G."/>
            <person name="Floudas D."/>
            <person name="Copeland A."/>
            <person name="Barry K.W."/>
            <person name="Cichocki N."/>
            <person name="Veneault-Fourrey C."/>
            <person name="LaButti K."/>
            <person name="Lindquist E.A."/>
            <person name="Lipzen A."/>
            <person name="Lundell T."/>
            <person name="Morin E."/>
            <person name="Murat C."/>
            <person name="Riley R."/>
            <person name="Ohm R."/>
            <person name="Sun H."/>
            <person name="Tunlid A."/>
            <person name="Henrissat B."/>
            <person name="Grigoriev I.V."/>
            <person name="Hibbett D.S."/>
            <person name="Martin F."/>
        </authorList>
    </citation>
    <scope>NUCLEOTIDE SEQUENCE [LARGE SCALE GENOMIC DNA]</scope>
    <source>
        <strain evidence="3">MAFF 305830</strain>
    </source>
</reference>
<gene>
    <name evidence="2" type="ORF">M408DRAFT_326174</name>
</gene>
<feature type="compositionally biased region" description="Low complexity" evidence="1">
    <location>
        <begin position="429"/>
        <end position="445"/>
    </location>
</feature>
<feature type="compositionally biased region" description="Low complexity" evidence="1">
    <location>
        <begin position="529"/>
        <end position="539"/>
    </location>
</feature>
<evidence type="ECO:0000313" key="3">
    <source>
        <dbReference type="Proteomes" id="UP000054097"/>
    </source>
</evidence>
<dbReference type="OrthoDB" id="3269821at2759"/>
<feature type="compositionally biased region" description="Basic residues" evidence="1">
    <location>
        <begin position="368"/>
        <end position="379"/>
    </location>
</feature>
<dbReference type="AlphaFoldDB" id="A0A0C2X5R5"/>
<feature type="region of interest" description="Disordered" evidence="1">
    <location>
        <begin position="13"/>
        <end position="82"/>
    </location>
</feature>
<feature type="region of interest" description="Disordered" evidence="1">
    <location>
        <begin position="324"/>
        <end position="398"/>
    </location>
</feature>
<reference evidence="2 3" key="1">
    <citation type="submission" date="2014-04" db="EMBL/GenBank/DDBJ databases">
        <authorList>
            <consortium name="DOE Joint Genome Institute"/>
            <person name="Kuo A."/>
            <person name="Zuccaro A."/>
            <person name="Kohler A."/>
            <person name="Nagy L.G."/>
            <person name="Floudas D."/>
            <person name="Copeland A."/>
            <person name="Barry K.W."/>
            <person name="Cichocki N."/>
            <person name="Veneault-Fourrey C."/>
            <person name="LaButti K."/>
            <person name="Lindquist E.A."/>
            <person name="Lipzen A."/>
            <person name="Lundell T."/>
            <person name="Morin E."/>
            <person name="Murat C."/>
            <person name="Sun H."/>
            <person name="Tunlid A."/>
            <person name="Henrissat B."/>
            <person name="Grigoriev I.V."/>
            <person name="Hibbett D.S."/>
            <person name="Martin F."/>
            <person name="Nordberg H.P."/>
            <person name="Cantor M.N."/>
            <person name="Hua S.X."/>
        </authorList>
    </citation>
    <scope>NUCLEOTIDE SEQUENCE [LARGE SCALE GENOMIC DNA]</scope>
    <source>
        <strain evidence="2 3">MAFF 305830</strain>
    </source>
</reference>